<keyword evidence="2" id="KW-1185">Reference proteome</keyword>
<dbReference type="AlphaFoldDB" id="A0A0V1N963"/>
<proteinExistence type="predicted"/>
<evidence type="ECO:0000313" key="2">
    <source>
        <dbReference type="Proteomes" id="UP000054843"/>
    </source>
</evidence>
<name>A0A0V1N963_9BILA</name>
<dbReference type="Proteomes" id="UP000054843">
    <property type="component" value="Unassembled WGS sequence"/>
</dbReference>
<sequence>MGVDARMANVELRTLPVVVIKSPVTEIPQVEGSVDGLKCDMLVDTGTAVTLAIVQFIQGSIVLWNVPIPTIRLKAVSGTELIVASVCIMEIVLGDLKGSFPSDPVGVVFHAVPQLHPIALHVSYAWCLHGFGGLLKRHARHICVRRPPSNGKCYQESV</sequence>
<accession>A0A0V1N963</accession>
<dbReference type="EMBL" id="JYDO01000002">
    <property type="protein sequence ID" value="KRZ80525.1"/>
    <property type="molecule type" value="Genomic_DNA"/>
</dbReference>
<protein>
    <submittedName>
        <fullName evidence="1">Uncharacterized protein</fullName>
    </submittedName>
</protein>
<organism evidence="1 2">
    <name type="scientific">Trichinella papuae</name>
    <dbReference type="NCBI Taxonomy" id="268474"/>
    <lineage>
        <taxon>Eukaryota</taxon>
        <taxon>Metazoa</taxon>
        <taxon>Ecdysozoa</taxon>
        <taxon>Nematoda</taxon>
        <taxon>Enoplea</taxon>
        <taxon>Dorylaimia</taxon>
        <taxon>Trichinellida</taxon>
        <taxon>Trichinellidae</taxon>
        <taxon>Trichinella</taxon>
    </lineage>
</organism>
<evidence type="ECO:0000313" key="1">
    <source>
        <dbReference type="EMBL" id="KRZ80525.1"/>
    </source>
</evidence>
<reference evidence="1 2" key="1">
    <citation type="submission" date="2015-01" db="EMBL/GenBank/DDBJ databases">
        <title>Evolution of Trichinella species and genotypes.</title>
        <authorList>
            <person name="Korhonen P.K."/>
            <person name="Edoardo P."/>
            <person name="Giuseppe L.R."/>
            <person name="Gasser R.B."/>
        </authorList>
    </citation>
    <scope>NUCLEOTIDE SEQUENCE [LARGE SCALE GENOMIC DNA]</scope>
    <source>
        <strain evidence="1">ISS1980</strain>
    </source>
</reference>
<gene>
    <name evidence="1" type="ORF">T10_147</name>
</gene>
<comment type="caution">
    <text evidence="1">The sequence shown here is derived from an EMBL/GenBank/DDBJ whole genome shotgun (WGS) entry which is preliminary data.</text>
</comment>